<gene>
    <name evidence="10" type="primary">cccA</name>
    <name evidence="10" type="ORF">GCM10008986_04360</name>
</gene>
<dbReference type="SUPFAM" id="SSF46626">
    <property type="entry name" value="Cytochrome c"/>
    <property type="match status" value="1"/>
</dbReference>
<sequence length="128" mass="13080">MKKNPVIPFGIIAALGIVAMIILSGVGVNQMDEAGKGEKGDSTEQQAEGGGETTDAKPEDIFQNTCASCHGADLAGTGAAPSLQTVGSKYSASEIEEIINDGTDGGMPGGLVEPEEATKISEWLAEKK</sequence>
<evidence type="ECO:0000256" key="7">
    <source>
        <dbReference type="SAM" id="MobiDB-lite"/>
    </source>
</evidence>
<dbReference type="RefSeq" id="WP_343837052.1">
    <property type="nucleotide sequence ID" value="NZ_BAAADO010000001.1"/>
</dbReference>
<dbReference type="InterPro" id="IPR051811">
    <property type="entry name" value="Cytochrome_c550/c551-like"/>
</dbReference>
<protein>
    <submittedName>
        <fullName evidence="10">Cytochrome c-550</fullName>
    </submittedName>
</protein>
<dbReference type="PANTHER" id="PTHR37823">
    <property type="entry name" value="CYTOCHROME C-553-LIKE"/>
    <property type="match status" value="1"/>
</dbReference>
<dbReference type="EMBL" id="BAAADO010000001">
    <property type="protein sequence ID" value="GAA0482567.1"/>
    <property type="molecule type" value="Genomic_DNA"/>
</dbReference>
<evidence type="ECO:0000256" key="4">
    <source>
        <dbReference type="ARBA" id="ARBA00022982"/>
    </source>
</evidence>
<evidence type="ECO:0000259" key="9">
    <source>
        <dbReference type="PROSITE" id="PS51007"/>
    </source>
</evidence>
<name>A0ABN1ARW2_9BACI</name>
<dbReference type="Gene3D" id="1.10.760.10">
    <property type="entry name" value="Cytochrome c-like domain"/>
    <property type="match status" value="1"/>
</dbReference>
<reference evidence="10 11" key="1">
    <citation type="journal article" date="2019" name="Int. J. Syst. Evol. Microbiol.">
        <title>The Global Catalogue of Microorganisms (GCM) 10K type strain sequencing project: providing services to taxonomists for standard genome sequencing and annotation.</title>
        <authorList>
            <consortium name="The Broad Institute Genomics Platform"/>
            <consortium name="The Broad Institute Genome Sequencing Center for Infectious Disease"/>
            <person name="Wu L."/>
            <person name="Ma J."/>
        </authorList>
    </citation>
    <scope>NUCLEOTIDE SEQUENCE [LARGE SCALE GENOMIC DNA]</scope>
    <source>
        <strain evidence="10 11">JCM 12389</strain>
    </source>
</reference>
<dbReference type="PIRSF" id="PIRSF000025">
    <property type="entry name" value="Cytc_Bsub_c550"/>
    <property type="match status" value="1"/>
</dbReference>
<keyword evidence="8" id="KW-0812">Transmembrane</keyword>
<dbReference type="InterPro" id="IPR036909">
    <property type="entry name" value="Cyt_c-like_dom_sf"/>
</dbReference>
<dbReference type="InterPro" id="IPR012218">
    <property type="entry name" value="Cyt_c_BACSU-c550-type"/>
</dbReference>
<dbReference type="PANTHER" id="PTHR37823:SF4">
    <property type="entry name" value="MENAQUINOL-CYTOCHROME C REDUCTASE CYTOCHROME B_C SUBUNIT"/>
    <property type="match status" value="1"/>
</dbReference>
<keyword evidence="1" id="KW-0813">Transport</keyword>
<organism evidence="10 11">
    <name type="scientific">Salinibacillus aidingensis</name>
    <dbReference type="NCBI Taxonomy" id="237684"/>
    <lineage>
        <taxon>Bacteria</taxon>
        <taxon>Bacillati</taxon>
        <taxon>Bacillota</taxon>
        <taxon>Bacilli</taxon>
        <taxon>Bacillales</taxon>
        <taxon>Bacillaceae</taxon>
        <taxon>Salinibacillus</taxon>
    </lineage>
</organism>
<evidence type="ECO:0000256" key="6">
    <source>
        <dbReference type="PROSITE-ProRule" id="PRU00433"/>
    </source>
</evidence>
<dbReference type="InterPro" id="IPR009056">
    <property type="entry name" value="Cyt_c-like_dom"/>
</dbReference>
<evidence type="ECO:0000256" key="5">
    <source>
        <dbReference type="ARBA" id="ARBA00023004"/>
    </source>
</evidence>
<comment type="caution">
    <text evidence="10">The sequence shown here is derived from an EMBL/GenBank/DDBJ whole genome shotgun (WGS) entry which is preliminary data.</text>
</comment>
<keyword evidence="3 6" id="KW-0479">Metal-binding</keyword>
<accession>A0ABN1ARW2</accession>
<proteinExistence type="predicted"/>
<dbReference type="PROSITE" id="PS51007">
    <property type="entry name" value="CYTC"/>
    <property type="match status" value="1"/>
</dbReference>
<keyword evidence="5 6" id="KW-0408">Iron</keyword>
<evidence type="ECO:0000313" key="10">
    <source>
        <dbReference type="EMBL" id="GAA0482567.1"/>
    </source>
</evidence>
<evidence type="ECO:0000313" key="11">
    <source>
        <dbReference type="Proteomes" id="UP001500880"/>
    </source>
</evidence>
<evidence type="ECO:0000256" key="8">
    <source>
        <dbReference type="SAM" id="Phobius"/>
    </source>
</evidence>
<feature type="compositionally biased region" description="Basic and acidic residues" evidence="7">
    <location>
        <begin position="116"/>
        <end position="128"/>
    </location>
</feature>
<dbReference type="Proteomes" id="UP001500880">
    <property type="component" value="Unassembled WGS sequence"/>
</dbReference>
<feature type="region of interest" description="Disordered" evidence="7">
    <location>
        <begin position="31"/>
        <end position="59"/>
    </location>
</feature>
<dbReference type="InterPro" id="IPR054780">
    <property type="entry name" value="Cytochro_C550_firm"/>
</dbReference>
<evidence type="ECO:0000256" key="1">
    <source>
        <dbReference type="ARBA" id="ARBA00022448"/>
    </source>
</evidence>
<feature type="compositionally biased region" description="Basic and acidic residues" evidence="7">
    <location>
        <begin position="33"/>
        <end position="42"/>
    </location>
</feature>
<dbReference type="NCBIfam" id="NF045773">
    <property type="entry name" value="cytochro_C550"/>
    <property type="match status" value="1"/>
</dbReference>
<keyword evidence="2 6" id="KW-0349">Heme</keyword>
<evidence type="ECO:0000256" key="3">
    <source>
        <dbReference type="ARBA" id="ARBA00022723"/>
    </source>
</evidence>
<keyword evidence="4" id="KW-0249">Electron transport</keyword>
<feature type="region of interest" description="Disordered" evidence="7">
    <location>
        <begin position="99"/>
        <end position="128"/>
    </location>
</feature>
<evidence type="ECO:0000256" key="2">
    <source>
        <dbReference type="ARBA" id="ARBA00022617"/>
    </source>
</evidence>
<feature type="transmembrane region" description="Helical" evidence="8">
    <location>
        <begin position="6"/>
        <end position="28"/>
    </location>
</feature>
<keyword evidence="8" id="KW-1133">Transmembrane helix</keyword>
<dbReference type="Pfam" id="PF13442">
    <property type="entry name" value="Cytochrome_CBB3"/>
    <property type="match status" value="1"/>
</dbReference>
<keyword evidence="11" id="KW-1185">Reference proteome</keyword>
<feature type="domain" description="Cytochrome c" evidence="9">
    <location>
        <begin position="53"/>
        <end position="128"/>
    </location>
</feature>
<keyword evidence="8" id="KW-0472">Membrane</keyword>